<dbReference type="InterPro" id="IPR056840">
    <property type="entry name" value="HEAT_IPO9_central"/>
</dbReference>
<dbReference type="InterPro" id="IPR011989">
    <property type="entry name" value="ARM-like"/>
</dbReference>
<evidence type="ECO:0000256" key="4">
    <source>
        <dbReference type="ARBA" id="ARBA00023242"/>
    </source>
</evidence>
<evidence type="ECO:0000313" key="6">
    <source>
        <dbReference type="EMBL" id="GAQ40387.1"/>
    </source>
</evidence>
<dbReference type="VEuPathDB" id="FungiDB:An15g06180"/>
<proteinExistence type="predicted"/>
<evidence type="ECO:0000259" key="5">
    <source>
        <dbReference type="PROSITE" id="PS50166"/>
    </source>
</evidence>
<dbReference type="VEuPathDB" id="FungiDB:M747DRAFT_368967"/>
<keyword evidence="2" id="KW-0813">Transport</keyword>
<evidence type="ECO:0000256" key="1">
    <source>
        <dbReference type="ARBA" id="ARBA00004123"/>
    </source>
</evidence>
<sequence length="1039" mass="113823">MEQELLTLLADTQSPVSDTRKSAELQLLRLYSNETFPLSLAAIASHDSVPTNLRQSALSVLRTFIAASWSPVLDEFKGQVLVSDANKAQLRRALLDLATITETPERKVKSSASYAVSKIASADFPEQWPELLPSLLHIINDGNSTASALHGALKVLLDLVDTGFSEEQFFNVARDLVTSLYNVATNESRKPMLRALAVAVFRACFDTLEMVLEQHKAAVKQFMDEVLGGWSPFFLSTLKAPLPQAPSAHEESKDAEVPSKWRGVIGLKLQVVKTLMKIRMVFPGLLTAQSPVYFSTIWTELSNIQSAYHEFYIEDERQGRMEDVDGLPYTLDFLVLEELDLIQTLLKAPPVKAELQQQLQNAGQSAATTSWLPEIMKLVASYAQITSEEEGLWDIDVSLFLSEETSVTANYTPRTCSGDLVIKLGEWLKSMTVEGLHAYLNTVFSDASSTWKLKESALYILNQLLRDFNEVSQGIPAGSANGISNFIQYAIQQPEDLLRARGYLIAGVLCQVADDSFQQTAASYLEATIKAITEDESEVVRVACIRALQDLMPSLPSSATVPLQVAIVSALSQFVSAHDLSDQSEGEDLKVTIAETLRDTIMVHPTVVLSSTAIDLLFSVASSGATNFQLTMIVTEAFEDIVEAIAENGEEAFVRLCEKVLPSLTGAIDVGNLTQENALTNFAADLIRALAEGALEPLPAGFVETVMPKLNRLLLDSSDAELIRPATEAVRHMLSHDFNQFVAWRDPQSGKEATEVALIIIDRLLGPSVDDNAATEVGQLAAELVEKAGSERLGPYLPQLLRAVAQRLATAEQAQFIQSLILVFARLTLISAREVVDFLAQVDIGGQSGLPIVLSKWLENSVNFAGYDEIKQNIIALATLYSLGDPRLSEVQVKGDLIIQDTGRIKTRSQTRNNPDRYTTVTAPLKIIKVLVEELAAASGNKEIDAATAAALEEEGSDDDDEWEDMPGNTLDLNLGVTKQELMAFGEGGSESVFGVRRRDDETQAFLLNFFREAATKPEFEQLYAALTPAEQEKLQSLN</sequence>
<dbReference type="EMBL" id="BCMY01000005">
    <property type="protein sequence ID" value="GAQ40387.1"/>
    <property type="molecule type" value="Genomic_DNA"/>
</dbReference>
<dbReference type="AlphaFoldDB" id="A0A124BWV2"/>
<dbReference type="PANTHER" id="PTHR10997:SF9">
    <property type="entry name" value="IMPORTIN-9"/>
    <property type="match status" value="1"/>
</dbReference>
<dbReference type="PaxDb" id="5061-CADANGAP00012063"/>
<keyword evidence="3" id="KW-0653">Protein transport</keyword>
<dbReference type="Pfam" id="PF25018">
    <property type="entry name" value="HEAT_IPO9_c"/>
    <property type="match status" value="1"/>
</dbReference>
<dbReference type="OMA" id="NPDQYTI"/>
<name>A0A124BWV2_ASPNG</name>
<gene>
    <name evidence="6" type="ORF">ABL_03589</name>
</gene>
<dbReference type="VEuPathDB" id="FungiDB:ASPNIDRAFT2_1104499"/>
<dbReference type="SUPFAM" id="SSF48371">
    <property type="entry name" value="ARM repeat"/>
    <property type="match status" value="1"/>
</dbReference>
<protein>
    <submittedName>
        <fullName evidence="6">Importin beta-5 subunit</fullName>
    </submittedName>
</protein>
<dbReference type="Gene3D" id="1.25.10.10">
    <property type="entry name" value="Leucine-rich Repeat Variant"/>
    <property type="match status" value="1"/>
</dbReference>
<dbReference type="FunFam" id="1.25.10.10:FF:000373">
    <property type="entry name" value="Importin beta-5 subunit, putative"/>
    <property type="match status" value="1"/>
</dbReference>
<dbReference type="SMART" id="SM00913">
    <property type="entry name" value="IBN_N"/>
    <property type="match status" value="1"/>
</dbReference>
<evidence type="ECO:0000313" key="7">
    <source>
        <dbReference type="Proteomes" id="UP000068243"/>
    </source>
</evidence>
<dbReference type="InterPro" id="IPR016024">
    <property type="entry name" value="ARM-type_fold"/>
</dbReference>
<feature type="domain" description="Importin N-terminal" evidence="5">
    <location>
        <begin position="23"/>
        <end position="100"/>
    </location>
</feature>
<dbReference type="GO" id="GO:0006606">
    <property type="term" value="P:protein import into nucleus"/>
    <property type="evidence" value="ECO:0007669"/>
    <property type="project" value="TreeGrafter"/>
</dbReference>
<dbReference type="Pfam" id="PF03810">
    <property type="entry name" value="IBN_N"/>
    <property type="match status" value="1"/>
</dbReference>
<dbReference type="PANTHER" id="PTHR10997">
    <property type="entry name" value="IMPORTIN-7, 8, 11"/>
    <property type="match status" value="1"/>
</dbReference>
<keyword evidence="4" id="KW-0539">Nucleus</keyword>
<accession>A0A124BWV2</accession>
<dbReference type="GO" id="GO:0005829">
    <property type="term" value="C:cytosol"/>
    <property type="evidence" value="ECO:0007669"/>
    <property type="project" value="TreeGrafter"/>
</dbReference>
<organism evidence="6 7">
    <name type="scientific">Aspergillus niger</name>
    <dbReference type="NCBI Taxonomy" id="5061"/>
    <lineage>
        <taxon>Eukaryota</taxon>
        <taxon>Fungi</taxon>
        <taxon>Dikarya</taxon>
        <taxon>Ascomycota</taxon>
        <taxon>Pezizomycotina</taxon>
        <taxon>Eurotiomycetes</taxon>
        <taxon>Eurotiomycetidae</taxon>
        <taxon>Eurotiales</taxon>
        <taxon>Aspergillaceae</taxon>
        <taxon>Aspergillus</taxon>
        <taxon>Aspergillus subgen. Circumdati</taxon>
    </lineage>
</organism>
<dbReference type="GO" id="GO:0005635">
    <property type="term" value="C:nuclear envelope"/>
    <property type="evidence" value="ECO:0007669"/>
    <property type="project" value="TreeGrafter"/>
</dbReference>
<evidence type="ECO:0000256" key="2">
    <source>
        <dbReference type="ARBA" id="ARBA00022448"/>
    </source>
</evidence>
<dbReference type="Proteomes" id="UP000068243">
    <property type="component" value="Unassembled WGS sequence"/>
</dbReference>
<dbReference type="GO" id="GO:0031267">
    <property type="term" value="F:small GTPase binding"/>
    <property type="evidence" value="ECO:0007669"/>
    <property type="project" value="InterPro"/>
</dbReference>
<evidence type="ECO:0000256" key="3">
    <source>
        <dbReference type="ARBA" id="ARBA00022927"/>
    </source>
</evidence>
<comment type="caution">
    <text evidence="6">The sequence shown here is derived from an EMBL/GenBank/DDBJ whole genome shotgun (WGS) entry which is preliminary data.</text>
</comment>
<dbReference type="VEuPathDB" id="FungiDB:ATCC64974_28040"/>
<dbReference type="OrthoDB" id="431626at2759"/>
<dbReference type="PROSITE" id="PS50166">
    <property type="entry name" value="IMPORTIN_B_NT"/>
    <property type="match status" value="1"/>
</dbReference>
<comment type="subcellular location">
    <subcellularLocation>
        <location evidence="1">Nucleus</location>
    </subcellularLocation>
</comment>
<reference evidence="7" key="1">
    <citation type="journal article" date="2016" name="Genome Announc.">
        <title>Draft genome sequence of Aspergillus niger strain An76.</title>
        <authorList>
            <person name="Gong W."/>
            <person name="Cheng Z."/>
            <person name="Zhang H."/>
            <person name="Liu L."/>
            <person name="Gao P."/>
            <person name="Wang L."/>
        </authorList>
    </citation>
    <scope>NUCLEOTIDE SEQUENCE [LARGE SCALE GENOMIC DNA]</scope>
    <source>
        <strain evidence="7">An76</strain>
    </source>
</reference>
<dbReference type="InterPro" id="IPR001494">
    <property type="entry name" value="Importin-beta_N"/>
</dbReference>